<accession>A0A0A9E5M7</accession>
<name>A0A0A9E5M7_ARUDO</name>
<sequence>MIPSIFFGTGRSKFLFGLLDGMSQFFCLVGRIRVGWDEPVSCLVGWMRIVKLIWHVGPTCHVLIFSSKYNHVRSYFIDLIVTNIMI</sequence>
<protein>
    <submittedName>
        <fullName evidence="1">Uncharacterized protein</fullName>
    </submittedName>
</protein>
<dbReference type="EMBL" id="GBRH01204725">
    <property type="protein sequence ID" value="JAD93170.1"/>
    <property type="molecule type" value="Transcribed_RNA"/>
</dbReference>
<proteinExistence type="predicted"/>
<evidence type="ECO:0000313" key="1">
    <source>
        <dbReference type="EMBL" id="JAD93170.1"/>
    </source>
</evidence>
<dbReference type="AlphaFoldDB" id="A0A0A9E5M7"/>
<reference evidence="1" key="2">
    <citation type="journal article" date="2015" name="Data Brief">
        <title>Shoot transcriptome of the giant reed, Arundo donax.</title>
        <authorList>
            <person name="Barrero R.A."/>
            <person name="Guerrero F.D."/>
            <person name="Moolhuijzen P."/>
            <person name="Goolsby J.A."/>
            <person name="Tidwell J."/>
            <person name="Bellgard S.E."/>
            <person name="Bellgard M.I."/>
        </authorList>
    </citation>
    <scope>NUCLEOTIDE SEQUENCE</scope>
    <source>
        <tissue evidence="1">Shoot tissue taken approximately 20 cm above the soil surface</tissue>
    </source>
</reference>
<organism evidence="1">
    <name type="scientific">Arundo donax</name>
    <name type="common">Giant reed</name>
    <name type="synonym">Donax arundinaceus</name>
    <dbReference type="NCBI Taxonomy" id="35708"/>
    <lineage>
        <taxon>Eukaryota</taxon>
        <taxon>Viridiplantae</taxon>
        <taxon>Streptophyta</taxon>
        <taxon>Embryophyta</taxon>
        <taxon>Tracheophyta</taxon>
        <taxon>Spermatophyta</taxon>
        <taxon>Magnoliopsida</taxon>
        <taxon>Liliopsida</taxon>
        <taxon>Poales</taxon>
        <taxon>Poaceae</taxon>
        <taxon>PACMAD clade</taxon>
        <taxon>Arundinoideae</taxon>
        <taxon>Arundineae</taxon>
        <taxon>Arundo</taxon>
    </lineage>
</organism>
<reference evidence="1" key="1">
    <citation type="submission" date="2014-09" db="EMBL/GenBank/DDBJ databases">
        <authorList>
            <person name="Magalhaes I.L.F."/>
            <person name="Oliveira U."/>
            <person name="Santos F.R."/>
            <person name="Vidigal T.H.D.A."/>
            <person name="Brescovit A.D."/>
            <person name="Santos A.J."/>
        </authorList>
    </citation>
    <scope>NUCLEOTIDE SEQUENCE</scope>
    <source>
        <tissue evidence="1">Shoot tissue taken approximately 20 cm above the soil surface</tissue>
    </source>
</reference>